<keyword evidence="4 11" id="KW-1133">Transmembrane helix</keyword>
<proteinExistence type="predicted"/>
<dbReference type="GO" id="GO:0015276">
    <property type="term" value="F:ligand-gated monoatomic ion channel activity"/>
    <property type="evidence" value="ECO:0007669"/>
    <property type="project" value="InterPro"/>
</dbReference>
<keyword evidence="3 11" id="KW-0812">Transmembrane</keyword>
<dbReference type="Pfam" id="PF00060">
    <property type="entry name" value="Lig_chan"/>
    <property type="match status" value="2"/>
</dbReference>
<dbReference type="OrthoDB" id="6273151at2759"/>
<gene>
    <name evidence="13" type="ORF">HDID_LOCUS8783</name>
</gene>
<feature type="transmembrane region" description="Helical" evidence="11">
    <location>
        <begin position="410"/>
        <end position="431"/>
    </location>
</feature>
<evidence type="ECO:0000256" key="1">
    <source>
        <dbReference type="ARBA" id="ARBA00004141"/>
    </source>
</evidence>
<feature type="domain" description="Ionotropic glutamate receptor C-terminal" evidence="12">
    <location>
        <begin position="409"/>
        <end position="506"/>
    </location>
</feature>
<feature type="transmembrane region" description="Helical" evidence="11">
    <location>
        <begin position="795"/>
        <end position="814"/>
    </location>
</feature>
<reference evidence="13 14" key="2">
    <citation type="submission" date="2018-11" db="EMBL/GenBank/DDBJ databases">
        <authorList>
            <consortium name="Pathogen Informatics"/>
        </authorList>
    </citation>
    <scope>NUCLEOTIDE SEQUENCE [LARGE SCALE GENOMIC DNA]</scope>
</reference>
<feature type="transmembrane region" description="Helical" evidence="11">
    <location>
        <begin position="768"/>
        <end position="789"/>
    </location>
</feature>
<evidence type="ECO:0000256" key="6">
    <source>
        <dbReference type="ARBA" id="ARBA00023136"/>
    </source>
</evidence>
<dbReference type="EMBL" id="UYSG01011143">
    <property type="protein sequence ID" value="VDL61101.1"/>
    <property type="molecule type" value="Genomic_DNA"/>
</dbReference>
<dbReference type="Proteomes" id="UP000274504">
    <property type="component" value="Unassembled WGS sequence"/>
</dbReference>
<evidence type="ECO:0000256" key="11">
    <source>
        <dbReference type="SAM" id="Phobius"/>
    </source>
</evidence>
<reference evidence="15" key="1">
    <citation type="submission" date="2016-04" db="UniProtKB">
        <authorList>
            <consortium name="WormBaseParasite"/>
        </authorList>
    </citation>
    <scope>IDENTIFICATION</scope>
</reference>
<evidence type="ECO:0000256" key="8">
    <source>
        <dbReference type="ARBA" id="ARBA00023180"/>
    </source>
</evidence>
<dbReference type="InterPro" id="IPR001320">
    <property type="entry name" value="Iontro_rcpt_C"/>
</dbReference>
<keyword evidence="8" id="KW-0325">Glycoprotein</keyword>
<evidence type="ECO:0000256" key="7">
    <source>
        <dbReference type="ARBA" id="ARBA00023170"/>
    </source>
</evidence>
<evidence type="ECO:0000256" key="10">
    <source>
        <dbReference type="ARBA" id="ARBA00023303"/>
    </source>
</evidence>
<keyword evidence="10" id="KW-0407">Ion channel</keyword>
<organism evidence="15">
    <name type="scientific">Hymenolepis diminuta</name>
    <name type="common">Rat tapeworm</name>
    <dbReference type="NCBI Taxonomy" id="6216"/>
    <lineage>
        <taxon>Eukaryota</taxon>
        <taxon>Metazoa</taxon>
        <taxon>Spiralia</taxon>
        <taxon>Lophotrochozoa</taxon>
        <taxon>Platyhelminthes</taxon>
        <taxon>Cestoda</taxon>
        <taxon>Eucestoda</taxon>
        <taxon>Cyclophyllidea</taxon>
        <taxon>Hymenolepididae</taxon>
        <taxon>Hymenolepis</taxon>
    </lineage>
</organism>
<evidence type="ECO:0000256" key="3">
    <source>
        <dbReference type="ARBA" id="ARBA00022692"/>
    </source>
</evidence>
<keyword evidence="2" id="KW-0813">Transport</keyword>
<feature type="transmembrane region" description="Helical" evidence="11">
    <location>
        <begin position="826"/>
        <end position="847"/>
    </location>
</feature>
<dbReference type="Gene3D" id="3.40.190.10">
    <property type="entry name" value="Periplasmic binding protein-like II"/>
    <property type="match status" value="1"/>
</dbReference>
<dbReference type="PANTHER" id="PTHR18966">
    <property type="entry name" value="IONOTROPIC GLUTAMATE RECEPTOR"/>
    <property type="match status" value="1"/>
</dbReference>
<dbReference type="STRING" id="6216.A0A158QFF3"/>
<evidence type="ECO:0000313" key="14">
    <source>
        <dbReference type="Proteomes" id="UP000274504"/>
    </source>
</evidence>
<keyword evidence="9" id="KW-1071">Ligand-gated ion channel</keyword>
<keyword evidence="5" id="KW-0406">Ion transport</keyword>
<name>A0A158QFF3_HYMDI</name>
<dbReference type="InterPro" id="IPR015683">
    <property type="entry name" value="Ionotropic_Glu_rcpt"/>
</dbReference>
<dbReference type="GO" id="GO:0016020">
    <property type="term" value="C:membrane"/>
    <property type="evidence" value="ECO:0007669"/>
    <property type="project" value="UniProtKB-SubCell"/>
</dbReference>
<dbReference type="WBParaSite" id="HDID_0000878501-mRNA-1">
    <property type="protein sequence ID" value="HDID_0000878501-mRNA-1"/>
    <property type="gene ID" value="HDID_0000878501"/>
</dbReference>
<feature type="transmembrane region" description="Helical" evidence="11">
    <location>
        <begin position="437"/>
        <end position="456"/>
    </location>
</feature>
<comment type="subcellular location">
    <subcellularLocation>
        <location evidence="1">Membrane</location>
        <topology evidence="1">Multi-pass membrane protein</topology>
    </subcellularLocation>
</comment>
<evidence type="ECO:0000256" key="2">
    <source>
        <dbReference type="ARBA" id="ARBA00022448"/>
    </source>
</evidence>
<evidence type="ECO:0000259" key="12">
    <source>
        <dbReference type="Pfam" id="PF00060"/>
    </source>
</evidence>
<evidence type="ECO:0000256" key="9">
    <source>
        <dbReference type="ARBA" id="ARBA00023286"/>
    </source>
</evidence>
<evidence type="ECO:0000313" key="15">
    <source>
        <dbReference type="WBParaSite" id="HDID_0000878501-mRNA-1"/>
    </source>
</evidence>
<protein>
    <submittedName>
        <fullName evidence="15">PBPe domain-containing protein</fullName>
    </submittedName>
</protein>
<evidence type="ECO:0000256" key="5">
    <source>
        <dbReference type="ARBA" id="ARBA00023065"/>
    </source>
</evidence>
<dbReference type="AlphaFoldDB" id="A0A158QFF3"/>
<dbReference type="Gene3D" id="1.10.287.70">
    <property type="match status" value="2"/>
</dbReference>
<feature type="transmembrane region" description="Helical" evidence="11">
    <location>
        <begin position="468"/>
        <end position="490"/>
    </location>
</feature>
<evidence type="ECO:0000256" key="4">
    <source>
        <dbReference type="ARBA" id="ARBA00022989"/>
    </source>
</evidence>
<sequence>MDLPSFTCKKEMKDIYVSTLDLDPAQLLRACIDLMEKMRSSQSPPTEKTIIAMSKYKTLYIMQTTKKLLVTISVLPFILTAEKITTKMSMFWYQNADDTEVLTTKINEANADNVILLLPSENINIVIKNAYNKNLFTWNRRWVIASVDGGIPQPPNGQEVNNANVSVLYVGRPNATPLDIANTVEDKLAFDTAYAARAYMEIACNDSLSEANYEGLTGDFDFTNINTPRTTVTMTVARGLMNKPNVVGSVTITGDKYDVVGNYDEIFSFANETIEAILRSRKMRIAVVLAPPFAMFSNDSKQIVKPTSCDISTLTGMTIDVVKAILDPIGVQYECTCYPASMSNDSLLSVNNGLADMAVGEFAVLPHLRDYFDFISNFLYFSFAILEKPEITQEKTYLWLFFKPLSAGSWVMIVFCSIVVALVLATLNYFSPNQVDYGFFESIFVAFGCLFQGLTVSPPNQWSSRFMLCVWWLFVLFFIVIYIANYAAIIMHSGIQNEATGFTALLVDPSIPFGALPSSLAATQMRRSHKLEIQKINYLSDKLHPQTNERNITIEERVQQVRDGKYRLISDSFTLEYFANKYCLALTGEYSSHQYAIILKLNTVYTEYLNRRLTALINDGNIKEIADSSQREWTPVCDHSLRGWWDLHSHVDRNRGRHNPLHSGMRIRSKNEVSIWNSMEDKFAYYTAYAVKVYVTRARNGTSTSVVRSLKVVRCAIGEFVVLPQLRDHFDFICNFLHFAFSIMEKPEITQEKTYLWLFFKPLSAGSWVMIVFCSIVVALVLATLNYFSPNQVDYGFFESIFVAFGCLFQGLTVSPPNQWSSRFMLCVWWLFVLFFIVIYIANYAAIIMHSGIQNEAIGLATLKQGKYHKIARIQQVHDGKCRPISGSFTLEYFATTYCLAMAGENSSKQYAILLKLHTVCTQYMNSRITTLINDGAMKTTNDS</sequence>
<keyword evidence="7" id="KW-0675">Receptor</keyword>
<feature type="domain" description="Ionotropic glutamate receptor C-terminal" evidence="12">
    <location>
        <begin position="767"/>
        <end position="896"/>
    </location>
</feature>
<dbReference type="SUPFAM" id="SSF53850">
    <property type="entry name" value="Periplasmic binding protein-like II"/>
    <property type="match status" value="1"/>
</dbReference>
<evidence type="ECO:0000313" key="13">
    <source>
        <dbReference type="EMBL" id="VDL61101.1"/>
    </source>
</evidence>
<accession>A0A158QFF3</accession>
<keyword evidence="6 11" id="KW-0472">Membrane</keyword>